<dbReference type="InterPro" id="IPR005158">
    <property type="entry name" value="BTAD"/>
</dbReference>
<evidence type="ECO:0000256" key="1">
    <source>
        <dbReference type="ARBA" id="ARBA00005820"/>
    </source>
</evidence>
<reference evidence="8 9" key="2">
    <citation type="journal article" date="2023" name="ChemBioChem">
        <title>Acyltransferase Domain Exchange between Two Independent Type I Polyketide Synthases in the Same Producer Strain of Macrolide Antibiotics.</title>
        <authorList>
            <person name="Kudo F."/>
            <person name="Kishikawa K."/>
            <person name="Tsuboi K."/>
            <person name="Kido T."/>
            <person name="Usui T."/>
            <person name="Hashimoto J."/>
            <person name="Shin-Ya K."/>
            <person name="Miyanaga A."/>
            <person name="Eguchi T."/>
        </authorList>
    </citation>
    <scope>NUCLEOTIDE SEQUENCE [LARGE SCALE GENOMIC DNA]</scope>
    <source>
        <strain evidence="8 9">A-8890</strain>
    </source>
</reference>
<sequence>MQVKALGALHIGVEGAVEPVAVAPKIRTVLAMLLVHADQVVPVRVLVRELWQDNPPVTGLRTLQTYILNCRKLLARVTGRPAAQISQEMLVTGSGGYSLKGDQIQLDWLEFQQLTKDGCKALEEGKTIEGIRLLDEALELWRGDALADAPAGPVLDSKRRLFEESRLDAIAIRAEAHIKAGLHQRAITQLAAVTREHALHEGLHHQYVRALALGGRRAEALGVLRGLRVRLVNEIGIEPGAPLRDLQLAILNSDPGTM</sequence>
<dbReference type="InterPro" id="IPR051677">
    <property type="entry name" value="AfsR-DnrI-RedD_regulator"/>
</dbReference>
<keyword evidence="2" id="KW-0902">Two-component regulatory system</keyword>
<comment type="similarity">
    <text evidence="1">Belongs to the AfsR/DnrI/RedD regulatory family.</text>
</comment>
<dbReference type="PANTHER" id="PTHR35807:SF1">
    <property type="entry name" value="TRANSCRIPTIONAL REGULATOR REDD"/>
    <property type="match status" value="1"/>
</dbReference>
<dbReference type="SUPFAM" id="SSF48452">
    <property type="entry name" value="TPR-like"/>
    <property type="match status" value="1"/>
</dbReference>
<evidence type="ECO:0000256" key="6">
    <source>
        <dbReference type="PROSITE-ProRule" id="PRU01091"/>
    </source>
</evidence>
<dbReference type="SUPFAM" id="SSF46894">
    <property type="entry name" value="C-terminal effector domain of the bipartite response regulators"/>
    <property type="match status" value="1"/>
</dbReference>
<dbReference type="Gene3D" id="1.25.40.10">
    <property type="entry name" value="Tetratricopeptide repeat domain"/>
    <property type="match status" value="1"/>
</dbReference>
<keyword evidence="5" id="KW-0804">Transcription</keyword>
<dbReference type="Pfam" id="PF03704">
    <property type="entry name" value="BTAD"/>
    <property type="match status" value="1"/>
</dbReference>
<evidence type="ECO:0000256" key="4">
    <source>
        <dbReference type="ARBA" id="ARBA00023125"/>
    </source>
</evidence>
<feature type="domain" description="OmpR/PhoB-type" evidence="7">
    <location>
        <begin position="1"/>
        <end position="101"/>
    </location>
</feature>
<protein>
    <recommendedName>
        <fullName evidence="7">OmpR/PhoB-type domain-containing protein</fullName>
    </recommendedName>
</protein>
<proteinExistence type="inferred from homology"/>
<name>A0ABN5VU85_9ACTN</name>
<dbReference type="PROSITE" id="PS51755">
    <property type="entry name" value="OMPR_PHOB"/>
    <property type="match status" value="1"/>
</dbReference>
<dbReference type="InterPro" id="IPR001867">
    <property type="entry name" value="OmpR/PhoB-type_DNA-bd"/>
</dbReference>
<dbReference type="Pfam" id="PF00486">
    <property type="entry name" value="Trans_reg_C"/>
    <property type="match status" value="1"/>
</dbReference>
<dbReference type="Proteomes" id="UP001321542">
    <property type="component" value="Chromosome"/>
</dbReference>
<feature type="DNA-binding region" description="OmpR/PhoB-type" evidence="6">
    <location>
        <begin position="1"/>
        <end position="101"/>
    </location>
</feature>
<evidence type="ECO:0000256" key="5">
    <source>
        <dbReference type="ARBA" id="ARBA00023163"/>
    </source>
</evidence>
<organism evidence="8 9">
    <name type="scientific">Streptomyces graminofaciens</name>
    <dbReference type="NCBI Taxonomy" id="68212"/>
    <lineage>
        <taxon>Bacteria</taxon>
        <taxon>Bacillati</taxon>
        <taxon>Actinomycetota</taxon>
        <taxon>Actinomycetes</taxon>
        <taxon>Kitasatosporales</taxon>
        <taxon>Streptomycetaceae</taxon>
        <taxon>Streptomyces</taxon>
    </lineage>
</organism>
<dbReference type="CDD" id="cd15831">
    <property type="entry name" value="BTAD"/>
    <property type="match status" value="1"/>
</dbReference>
<dbReference type="PANTHER" id="PTHR35807">
    <property type="entry name" value="TRANSCRIPTIONAL REGULATOR REDD-RELATED"/>
    <property type="match status" value="1"/>
</dbReference>
<accession>A0ABN5VU85</accession>
<gene>
    <name evidence="8" type="ORF">SGFS_074040</name>
</gene>
<dbReference type="SMART" id="SM01043">
    <property type="entry name" value="BTAD"/>
    <property type="match status" value="1"/>
</dbReference>
<dbReference type="SMART" id="SM00862">
    <property type="entry name" value="Trans_reg_C"/>
    <property type="match status" value="1"/>
</dbReference>
<evidence type="ECO:0000313" key="8">
    <source>
        <dbReference type="EMBL" id="BBC36110.1"/>
    </source>
</evidence>
<reference evidence="8 9" key="1">
    <citation type="journal article" date="2010" name="ChemBioChem">
        <title>Cloning and characterization of the biosynthetic gene cluster of 16-membered macrolide antibiotic FD-891: involvement of a dual functional cytochrome P450 monooxygenase catalyzing epoxidation and hydroxylation.</title>
        <authorList>
            <person name="Kudo F."/>
            <person name="Motegi A."/>
            <person name="Mizoue K."/>
            <person name="Eguchi T."/>
        </authorList>
    </citation>
    <scope>NUCLEOTIDE SEQUENCE [LARGE SCALE GENOMIC DNA]</scope>
    <source>
        <strain evidence="8 9">A-8890</strain>
    </source>
</reference>
<evidence type="ECO:0000313" key="9">
    <source>
        <dbReference type="Proteomes" id="UP001321542"/>
    </source>
</evidence>
<dbReference type="Gene3D" id="1.10.10.10">
    <property type="entry name" value="Winged helix-like DNA-binding domain superfamily/Winged helix DNA-binding domain"/>
    <property type="match status" value="1"/>
</dbReference>
<dbReference type="InterPro" id="IPR011990">
    <property type="entry name" value="TPR-like_helical_dom_sf"/>
</dbReference>
<dbReference type="InterPro" id="IPR036388">
    <property type="entry name" value="WH-like_DNA-bd_sf"/>
</dbReference>
<keyword evidence="9" id="KW-1185">Reference proteome</keyword>
<keyword evidence="4 6" id="KW-0238">DNA-binding</keyword>
<evidence type="ECO:0000256" key="3">
    <source>
        <dbReference type="ARBA" id="ARBA00023015"/>
    </source>
</evidence>
<evidence type="ECO:0000259" key="7">
    <source>
        <dbReference type="PROSITE" id="PS51755"/>
    </source>
</evidence>
<dbReference type="EMBL" id="AP018448">
    <property type="protein sequence ID" value="BBC36110.1"/>
    <property type="molecule type" value="Genomic_DNA"/>
</dbReference>
<keyword evidence="3" id="KW-0805">Transcription regulation</keyword>
<dbReference type="RefSeq" id="WP_286256379.1">
    <property type="nucleotide sequence ID" value="NZ_AP018448.1"/>
</dbReference>
<dbReference type="InterPro" id="IPR016032">
    <property type="entry name" value="Sig_transdc_resp-reg_C-effctor"/>
</dbReference>
<evidence type="ECO:0000256" key="2">
    <source>
        <dbReference type="ARBA" id="ARBA00023012"/>
    </source>
</evidence>